<dbReference type="Proteomes" id="UP000551758">
    <property type="component" value="Unassembled WGS sequence"/>
</dbReference>
<gene>
    <name evidence="2" type="ORF">HPG69_005015</name>
</gene>
<feature type="region of interest" description="Disordered" evidence="1">
    <location>
        <begin position="1"/>
        <end position="32"/>
    </location>
</feature>
<name>A0A7J7ES01_DICBM</name>
<dbReference type="EMBL" id="JACDTQ010002428">
    <property type="protein sequence ID" value="KAF5918580.1"/>
    <property type="molecule type" value="Genomic_DNA"/>
</dbReference>
<evidence type="ECO:0000313" key="3">
    <source>
        <dbReference type="Proteomes" id="UP000551758"/>
    </source>
</evidence>
<feature type="compositionally biased region" description="Pro residues" evidence="1">
    <location>
        <begin position="206"/>
        <end position="220"/>
    </location>
</feature>
<comment type="caution">
    <text evidence="2">The sequence shown here is derived from an EMBL/GenBank/DDBJ whole genome shotgun (WGS) entry which is preliminary data.</text>
</comment>
<reference evidence="2 3" key="1">
    <citation type="journal article" date="2020" name="Mol. Biol. Evol.">
        <title>Interspecific Gene Flow and the Evolution of Specialization in Black and White Rhinoceros.</title>
        <authorList>
            <person name="Moodley Y."/>
            <person name="Westbury M.V."/>
            <person name="Russo I.M."/>
            <person name="Gopalakrishnan S."/>
            <person name="Rakotoarivelo A."/>
            <person name="Olsen R.A."/>
            <person name="Prost S."/>
            <person name="Tunstall T."/>
            <person name="Ryder O.A."/>
            <person name="Dalen L."/>
            <person name="Bruford M.W."/>
        </authorList>
    </citation>
    <scope>NUCLEOTIDE SEQUENCE [LARGE SCALE GENOMIC DNA]</scope>
    <source>
        <strain evidence="2">SBR-YM</strain>
        <tissue evidence="2">Skin</tissue>
    </source>
</reference>
<evidence type="ECO:0000256" key="1">
    <source>
        <dbReference type="SAM" id="MobiDB-lite"/>
    </source>
</evidence>
<sequence>MGFLKAPATLRGPIPGRQGLSHRPTSPAVPLLSSRSRPLHLQSHQLQFPPPSSPAHWGGPKLWTSQNLACRFCLSFRPRRASVDSLSLLPQCPKVGPSSQVAHAPQGRERPGPAERGQPGRAAEASRRGARPALAPRQPACGSGVFAGASRFSPPGEAASRVSLGSPGGSEESVFLATASREAAGPPVRAPVPGSRAPPCSSCRDFPPPSEVRPGRPAPSPRGGRSPPAPRPTAAPGISPGWPEGPPEPSALGRLLRTRWELGAGSRPRP</sequence>
<feature type="region of interest" description="Disordered" evidence="1">
    <location>
        <begin position="90"/>
        <end position="270"/>
    </location>
</feature>
<dbReference type="AlphaFoldDB" id="A0A7J7ES01"/>
<evidence type="ECO:0000313" key="2">
    <source>
        <dbReference type="EMBL" id="KAF5918580.1"/>
    </source>
</evidence>
<feature type="compositionally biased region" description="Low complexity" evidence="1">
    <location>
        <begin position="183"/>
        <end position="199"/>
    </location>
</feature>
<organism evidence="2 3">
    <name type="scientific">Diceros bicornis minor</name>
    <name type="common">South-central black rhinoceros</name>
    <dbReference type="NCBI Taxonomy" id="77932"/>
    <lineage>
        <taxon>Eukaryota</taxon>
        <taxon>Metazoa</taxon>
        <taxon>Chordata</taxon>
        <taxon>Craniata</taxon>
        <taxon>Vertebrata</taxon>
        <taxon>Euteleostomi</taxon>
        <taxon>Mammalia</taxon>
        <taxon>Eutheria</taxon>
        <taxon>Laurasiatheria</taxon>
        <taxon>Perissodactyla</taxon>
        <taxon>Rhinocerotidae</taxon>
        <taxon>Diceros</taxon>
    </lineage>
</organism>
<keyword evidence="3" id="KW-1185">Reference proteome</keyword>
<protein>
    <submittedName>
        <fullName evidence="2">Uncharacterized protein</fullName>
    </submittedName>
</protein>
<proteinExistence type="predicted"/>
<accession>A0A7J7ES01</accession>